<gene>
    <name evidence="2" type="ORF">PHYPSEUDO_014817</name>
</gene>
<comment type="caution">
    <text evidence="2">The sequence shown here is derived from an EMBL/GenBank/DDBJ whole genome shotgun (WGS) entry which is preliminary data.</text>
</comment>
<keyword evidence="3" id="KW-1185">Reference proteome</keyword>
<protein>
    <submittedName>
        <fullName evidence="2">Uncharacterized protein</fullName>
    </submittedName>
</protein>
<evidence type="ECO:0000313" key="3">
    <source>
        <dbReference type="Proteomes" id="UP000694044"/>
    </source>
</evidence>
<accession>A0A8T1W069</accession>
<keyword evidence="1" id="KW-0732">Signal</keyword>
<evidence type="ECO:0000313" key="2">
    <source>
        <dbReference type="EMBL" id="KAG7387037.1"/>
    </source>
</evidence>
<proteinExistence type="predicted"/>
<reference evidence="2" key="1">
    <citation type="submission" date="2021-02" db="EMBL/GenBank/DDBJ databases">
        <authorList>
            <person name="Palmer J.M."/>
        </authorList>
    </citation>
    <scope>NUCLEOTIDE SEQUENCE</scope>
    <source>
        <strain evidence="2">SCRP734</strain>
    </source>
</reference>
<dbReference type="Proteomes" id="UP000694044">
    <property type="component" value="Unassembled WGS sequence"/>
</dbReference>
<feature type="signal peptide" evidence="1">
    <location>
        <begin position="1"/>
        <end position="18"/>
    </location>
</feature>
<dbReference type="EMBL" id="JAGDFM010000087">
    <property type="protein sequence ID" value="KAG7387037.1"/>
    <property type="molecule type" value="Genomic_DNA"/>
</dbReference>
<evidence type="ECO:0000256" key="1">
    <source>
        <dbReference type="SAM" id="SignalP"/>
    </source>
</evidence>
<organism evidence="2 3">
    <name type="scientific">Phytophthora pseudosyringae</name>
    <dbReference type="NCBI Taxonomy" id="221518"/>
    <lineage>
        <taxon>Eukaryota</taxon>
        <taxon>Sar</taxon>
        <taxon>Stramenopiles</taxon>
        <taxon>Oomycota</taxon>
        <taxon>Peronosporomycetes</taxon>
        <taxon>Peronosporales</taxon>
        <taxon>Peronosporaceae</taxon>
        <taxon>Phytophthora</taxon>
    </lineage>
</organism>
<sequence>MAMLFSAALALAHPQADSTQWKPFDKYEAFVQCVGTDGNLPVVAETTSVFLASSGIFGVQRLEWTHRTLPSFISPLPMRLKTRALDAVYVRQMQFEDTNLASLRQHGHQLVAVPVDGPTSAWSGPAIGKHDREASFRAKLDVCTPCTSPHQILTPGTNYKV</sequence>
<dbReference type="AlphaFoldDB" id="A0A8T1W069"/>
<feature type="chain" id="PRO_5035934039" evidence="1">
    <location>
        <begin position="19"/>
        <end position="161"/>
    </location>
</feature>
<name>A0A8T1W069_9STRA</name>